<protein>
    <submittedName>
        <fullName evidence="1">Uncharacterized protein</fullName>
    </submittedName>
</protein>
<dbReference type="Proteomes" id="UP001163321">
    <property type="component" value="Chromosome 3"/>
</dbReference>
<gene>
    <name evidence="1" type="ORF">PsorP6_008119</name>
</gene>
<reference evidence="1 2" key="1">
    <citation type="journal article" date="2022" name="bioRxiv">
        <title>The genome of the oomycete Peronosclerospora sorghi, a cosmopolitan pathogen of maize and sorghum, is inflated with dispersed pseudogenes.</title>
        <authorList>
            <person name="Fletcher K."/>
            <person name="Martin F."/>
            <person name="Isakeit T."/>
            <person name="Cavanaugh K."/>
            <person name="Magill C."/>
            <person name="Michelmore R."/>
        </authorList>
    </citation>
    <scope>NUCLEOTIDE SEQUENCE [LARGE SCALE GENOMIC DNA]</scope>
    <source>
        <strain evidence="1">P6</strain>
    </source>
</reference>
<name>A0ACC0W743_9STRA</name>
<comment type="caution">
    <text evidence="1">The sequence shown here is derived from an EMBL/GenBank/DDBJ whole genome shotgun (WGS) entry which is preliminary data.</text>
</comment>
<sequence length="590" mass="66874">MLTSLKTRSLEELKKEPRRLEIQADSLTDQLRNLVLKNYHVFIESYQCAAIVKDNIAELKKETLQLETAIPEVEEYCTEFQKEVGDIVNKNGDIQYVFEHYLPLMELLEIPQLLQDCIDNEIFDSALDILKFANEIFLADENAQTTSHNKVLDCLVQEVADMSIMMREKLLQKLREDLQLALCVKIVGYLRRLDALVRKHEIGSLEYEKQLKDEFLSCRNIWLASLSQRIVSSDPYQYIVQLIDIKRTSWFDLITQYSAIFGSENVDGKVDPPLCRWATTTVADFLNVLMKQLPKIDEFSSIATIFEQSLFFGGSLGRVGVDFRAVLVVSFEDHVLKLMTENWRAACHEFQGNLSAHSLAASSGSCSPSTTPLVIPSYRSAGEKRDNPFASRPREDEEDYSPPRSVMMFPLLAEFTNTLISSLNELRLCIISSLQNRLSRQYQRTIGTMLRSIAEFVKENGLDLDATSEEKTSDGTNGKNSKTAMLTDAIRTMIQVIHTDLVPYLLKCFHRLYPSRLTSASSALSKELGEFEVIMREAGLLYPQPADENETKAVVTKNAQLSDSTTRDQSVDVVDSKTTDCVSEKNKEGL</sequence>
<proteinExistence type="predicted"/>
<organism evidence="1 2">
    <name type="scientific">Peronosclerospora sorghi</name>
    <dbReference type="NCBI Taxonomy" id="230839"/>
    <lineage>
        <taxon>Eukaryota</taxon>
        <taxon>Sar</taxon>
        <taxon>Stramenopiles</taxon>
        <taxon>Oomycota</taxon>
        <taxon>Peronosporomycetes</taxon>
        <taxon>Peronosporales</taxon>
        <taxon>Peronosporaceae</taxon>
        <taxon>Peronosclerospora</taxon>
    </lineage>
</organism>
<evidence type="ECO:0000313" key="1">
    <source>
        <dbReference type="EMBL" id="KAI9914460.1"/>
    </source>
</evidence>
<accession>A0ACC0W743</accession>
<keyword evidence="2" id="KW-1185">Reference proteome</keyword>
<dbReference type="EMBL" id="CM047582">
    <property type="protein sequence ID" value="KAI9914460.1"/>
    <property type="molecule type" value="Genomic_DNA"/>
</dbReference>
<evidence type="ECO:0000313" key="2">
    <source>
        <dbReference type="Proteomes" id="UP001163321"/>
    </source>
</evidence>